<dbReference type="InterPro" id="IPR036028">
    <property type="entry name" value="SH3-like_dom_sf"/>
</dbReference>
<dbReference type="PROSITE" id="PS50002">
    <property type="entry name" value="SH3"/>
    <property type="match status" value="2"/>
</dbReference>
<dbReference type="STRING" id="1266660.A0A1G4J6B4"/>
<evidence type="ECO:0000256" key="1">
    <source>
        <dbReference type="ARBA" id="ARBA00022443"/>
    </source>
</evidence>
<dbReference type="Pfam" id="PF00018">
    <property type="entry name" value="SH3_1"/>
    <property type="match status" value="1"/>
</dbReference>
<dbReference type="OrthoDB" id="8783038at2759"/>
<proteinExistence type="inferred from homology"/>
<dbReference type="GO" id="GO:0008047">
    <property type="term" value="F:enzyme activator activity"/>
    <property type="evidence" value="ECO:0007669"/>
    <property type="project" value="EnsemblFungi"/>
</dbReference>
<evidence type="ECO:0000313" key="11">
    <source>
        <dbReference type="EMBL" id="SCU85398.1"/>
    </source>
</evidence>
<feature type="compositionally biased region" description="Basic and acidic residues" evidence="8">
    <location>
        <begin position="175"/>
        <end position="187"/>
    </location>
</feature>
<dbReference type="InterPro" id="IPR027267">
    <property type="entry name" value="AH/BAR_dom_sf"/>
</dbReference>
<dbReference type="GO" id="GO:0030833">
    <property type="term" value="P:regulation of actin filament polymerization"/>
    <property type="evidence" value="ECO:0007669"/>
    <property type="project" value="TreeGrafter"/>
</dbReference>
<dbReference type="InterPro" id="IPR035459">
    <property type="entry name" value="Bzz1_SH3_1"/>
</dbReference>
<reference evidence="11 12" key="1">
    <citation type="submission" date="2016-03" db="EMBL/GenBank/DDBJ databases">
        <authorList>
            <person name="Devillers H."/>
        </authorList>
    </citation>
    <scope>NUCLEOTIDE SEQUENCE [LARGE SCALE GENOMIC DNA]</scope>
    <source>
        <strain evidence="11">CBS 10888</strain>
    </source>
</reference>
<dbReference type="Gene3D" id="1.20.1270.60">
    <property type="entry name" value="Arfaptin homology (AH) domain/BAR domain"/>
    <property type="match status" value="1"/>
</dbReference>
<comment type="function">
    <text evidence="3">Plays a role in endocytosis and trafficking to the vacuole. Functions with type I myosins to restore polarity of the actin cytoskeleton after NaCl stress.</text>
</comment>
<comment type="similarity">
    <text evidence="4">Belongs to the BZZ1 family.</text>
</comment>
<feature type="compositionally biased region" description="Basic residues" evidence="8">
    <location>
        <begin position="452"/>
        <end position="464"/>
    </location>
</feature>
<dbReference type="InterPro" id="IPR031160">
    <property type="entry name" value="F_BAR_dom"/>
</dbReference>
<keyword evidence="1 6" id="KW-0728">SH3 domain</keyword>
<organism evidence="11 12">
    <name type="scientific">Lachancea dasiensis</name>
    <dbReference type="NCBI Taxonomy" id="1072105"/>
    <lineage>
        <taxon>Eukaryota</taxon>
        <taxon>Fungi</taxon>
        <taxon>Dikarya</taxon>
        <taxon>Ascomycota</taxon>
        <taxon>Saccharomycotina</taxon>
        <taxon>Saccharomycetes</taxon>
        <taxon>Saccharomycetales</taxon>
        <taxon>Saccharomycetaceae</taxon>
        <taxon>Lachancea</taxon>
    </lineage>
</organism>
<dbReference type="SUPFAM" id="SSF103657">
    <property type="entry name" value="BAR/IMD domain-like"/>
    <property type="match status" value="1"/>
</dbReference>
<dbReference type="PROSITE" id="PS51741">
    <property type="entry name" value="F_BAR"/>
    <property type="match status" value="1"/>
</dbReference>
<feature type="domain" description="SH3" evidence="9">
    <location>
        <begin position="566"/>
        <end position="622"/>
    </location>
</feature>
<dbReference type="GO" id="GO:0009651">
    <property type="term" value="P:response to salt stress"/>
    <property type="evidence" value="ECO:0007669"/>
    <property type="project" value="EnsemblFungi"/>
</dbReference>
<feature type="region of interest" description="Disordered" evidence="8">
    <location>
        <begin position="164"/>
        <end position="187"/>
    </location>
</feature>
<accession>A0A1G4J6B4</accession>
<feature type="region of interest" description="Disordered" evidence="8">
    <location>
        <begin position="430"/>
        <end position="464"/>
    </location>
</feature>
<keyword evidence="2 7" id="KW-0175">Coiled coil</keyword>
<dbReference type="SMART" id="SM00055">
    <property type="entry name" value="FCH"/>
    <property type="match status" value="1"/>
</dbReference>
<dbReference type="SUPFAM" id="SSF50044">
    <property type="entry name" value="SH3-domain"/>
    <property type="match status" value="2"/>
</dbReference>
<dbReference type="PRINTS" id="PR00499">
    <property type="entry name" value="P67PHOX"/>
</dbReference>
<feature type="domain" description="F-BAR" evidence="10">
    <location>
        <begin position="5"/>
        <end position="271"/>
    </location>
</feature>
<evidence type="ECO:0000313" key="12">
    <source>
        <dbReference type="Proteomes" id="UP000190274"/>
    </source>
</evidence>
<dbReference type="InterPro" id="IPR001452">
    <property type="entry name" value="SH3_domain"/>
</dbReference>
<dbReference type="AlphaFoldDB" id="A0A1G4J6B4"/>
<dbReference type="GO" id="GO:0006897">
    <property type="term" value="P:endocytosis"/>
    <property type="evidence" value="ECO:0007669"/>
    <property type="project" value="EnsemblFungi"/>
</dbReference>
<dbReference type="Pfam" id="PF14604">
    <property type="entry name" value="SH3_9"/>
    <property type="match status" value="1"/>
</dbReference>
<dbReference type="PANTHER" id="PTHR15735:SF21">
    <property type="entry name" value="PROTEIN NERVOUS WRECK"/>
    <property type="match status" value="1"/>
</dbReference>
<dbReference type="GO" id="GO:0005886">
    <property type="term" value="C:plasma membrane"/>
    <property type="evidence" value="ECO:0007669"/>
    <property type="project" value="EnsemblFungi"/>
</dbReference>
<evidence type="ECO:0000259" key="10">
    <source>
        <dbReference type="PROSITE" id="PS51741"/>
    </source>
</evidence>
<evidence type="ECO:0000256" key="4">
    <source>
        <dbReference type="ARBA" id="ARBA00061387"/>
    </source>
</evidence>
<evidence type="ECO:0000256" key="7">
    <source>
        <dbReference type="PROSITE-ProRule" id="PRU01077"/>
    </source>
</evidence>
<evidence type="ECO:0000256" key="2">
    <source>
        <dbReference type="ARBA" id="ARBA00023054"/>
    </source>
</evidence>
<evidence type="ECO:0000259" key="9">
    <source>
        <dbReference type="PROSITE" id="PS50002"/>
    </source>
</evidence>
<evidence type="ECO:0000256" key="5">
    <source>
        <dbReference type="ARBA" id="ARBA00074946"/>
    </source>
</evidence>
<dbReference type="GO" id="GO:0030479">
    <property type="term" value="C:actin cortical patch"/>
    <property type="evidence" value="ECO:0007669"/>
    <property type="project" value="EnsemblFungi"/>
</dbReference>
<evidence type="ECO:0000256" key="8">
    <source>
        <dbReference type="SAM" id="MobiDB-lite"/>
    </source>
</evidence>
<dbReference type="EMBL" id="LT598454">
    <property type="protein sequence ID" value="SCU85398.1"/>
    <property type="molecule type" value="Genomic_DNA"/>
</dbReference>
<dbReference type="FunFam" id="1.20.1270.60:FF:000060">
    <property type="entry name" value="Actin polymerization protein Bzz1"/>
    <property type="match status" value="1"/>
</dbReference>
<dbReference type="SMART" id="SM00326">
    <property type="entry name" value="SH3"/>
    <property type="match status" value="2"/>
</dbReference>
<protein>
    <recommendedName>
        <fullName evidence="5">Protein BZZ1</fullName>
    </recommendedName>
</protein>
<dbReference type="CDD" id="cd11912">
    <property type="entry name" value="SH3_Bzz1_1"/>
    <property type="match status" value="1"/>
</dbReference>
<dbReference type="GO" id="GO:0005543">
    <property type="term" value="F:phospholipid binding"/>
    <property type="evidence" value="ECO:0007669"/>
    <property type="project" value="EnsemblFungi"/>
</dbReference>
<dbReference type="Gene3D" id="2.30.30.40">
    <property type="entry name" value="SH3 Domains"/>
    <property type="match status" value="2"/>
</dbReference>
<dbReference type="Pfam" id="PF00611">
    <property type="entry name" value="FCH"/>
    <property type="match status" value="1"/>
</dbReference>
<keyword evidence="12" id="KW-1185">Reference proteome</keyword>
<feature type="compositionally biased region" description="Basic and acidic residues" evidence="8">
    <location>
        <begin position="430"/>
        <end position="440"/>
    </location>
</feature>
<feature type="domain" description="SH3" evidence="9">
    <location>
        <begin position="488"/>
        <end position="550"/>
    </location>
</feature>
<dbReference type="InterPro" id="IPR001060">
    <property type="entry name" value="FCH_dom"/>
</dbReference>
<dbReference type="GO" id="GO:0045010">
    <property type="term" value="P:actin nucleation"/>
    <property type="evidence" value="ECO:0007669"/>
    <property type="project" value="EnsemblFungi"/>
</dbReference>
<evidence type="ECO:0000256" key="6">
    <source>
        <dbReference type="PROSITE-ProRule" id="PRU00192"/>
    </source>
</evidence>
<evidence type="ECO:0000256" key="3">
    <source>
        <dbReference type="ARBA" id="ARBA00054085"/>
    </source>
</evidence>
<sequence>MSSELSIGNEIKDGYKETHKWVVNNIRWLSELEAFYRDRAKLEKEYSSKLTHLTGEYFSKKSAGTVGLSVGDTPTTTPGSLEAASLVAWNEILSQTEKMSQDHNQLAQEFEFQVADQVSALGKKCELLLSAINGFNTELADKRDSSYSALDKAKKDYDEKCVNMESARAKQTKSSSDKAQRKAGEKEHDMNIAKNNYLIKINQANRIKDKFYFQDIPEVLDLLQDLSESRVRVLNSIWFSAGSVERDMCKRIENRLSTADSVVEQNKSNLDTTMFIKHNLKDWKEPADFQYIPSPVWHDDEQFVATSEAELQDLRIRLAKSQQTYDKMHSFASAEMEDLGALNKQRHNVRSKDEYSGQELLALLTKYSRTITSYTSHETAKLEAEVEIESIQNNVGGQHDLNTDTVDLNKLGKKGGVFNRFKKTLTISSEKKGTRVDKSDQSSLASAASKEKHGHHLSFLRGRSRAQSNVSGVSLTAESDLDSGTGFPEVDTNRVLYAYQAQDVDEVSVNVGDTITLLTADSGSGWTKIANESTGDTGLVPTTYVDIREKSAAIAPPAPRPRKNAPASRVVSALYDYVAQEDGELSISEGDKVTILKDDDGSGWTYGELRGVKGLFPTSYAD</sequence>
<gene>
    <name evidence="11" type="ORF">LADA_0D07272G</name>
</gene>
<dbReference type="PANTHER" id="PTHR15735">
    <property type="entry name" value="FCH AND DOUBLE SH3 DOMAINS PROTEIN"/>
    <property type="match status" value="1"/>
</dbReference>
<dbReference type="Proteomes" id="UP000190274">
    <property type="component" value="Chromosome D"/>
</dbReference>
<dbReference type="FunFam" id="2.30.30.40:FF:000072">
    <property type="entry name" value="Unconventional Myosin IB"/>
    <property type="match status" value="1"/>
</dbReference>
<name>A0A1G4J6B4_9SACH</name>
<dbReference type="PRINTS" id="PR00452">
    <property type="entry name" value="SH3DOMAIN"/>
</dbReference>